<accession>A0A6J1IRU0</accession>
<sequence>MQSKTPRLPLAHLSISDLYFVWQETLVGLLDAAGRRPSLRMIVLCSSRDEIDAICSSVSNLQYISLASLYSDLAEADRALILEKFQKTTRRWSQKFRSLLEDKCEVEKVGENLT</sequence>
<dbReference type="RefSeq" id="XP_022978970.1">
    <property type="nucleotide sequence ID" value="XM_023123202.1"/>
</dbReference>
<evidence type="ECO:0000313" key="2">
    <source>
        <dbReference type="RefSeq" id="XP_022978970.1"/>
    </source>
</evidence>
<evidence type="ECO:0000313" key="1">
    <source>
        <dbReference type="Proteomes" id="UP000504608"/>
    </source>
</evidence>
<dbReference type="KEGG" id="cmax:111478762"/>
<dbReference type="AlphaFoldDB" id="A0A6J1IRU0"/>
<name>A0A6J1IRU0_CUCMA</name>
<gene>
    <name evidence="2" type="primary">LOC111478762</name>
</gene>
<reference evidence="2" key="1">
    <citation type="submission" date="2025-08" db="UniProtKB">
        <authorList>
            <consortium name="RefSeq"/>
        </authorList>
    </citation>
    <scope>IDENTIFICATION</scope>
    <source>
        <tissue evidence="2">Young leaves</tissue>
    </source>
</reference>
<dbReference type="Proteomes" id="UP000504608">
    <property type="component" value="Unplaced"/>
</dbReference>
<keyword evidence="1" id="KW-1185">Reference proteome</keyword>
<dbReference type="GeneID" id="111478762"/>
<dbReference type="OrthoDB" id="547098at2759"/>
<protein>
    <submittedName>
        <fullName evidence="2">Uncharacterized protein LOC111478762</fullName>
    </submittedName>
</protein>
<organism evidence="1 2">
    <name type="scientific">Cucurbita maxima</name>
    <name type="common">Pumpkin</name>
    <name type="synonym">Winter squash</name>
    <dbReference type="NCBI Taxonomy" id="3661"/>
    <lineage>
        <taxon>Eukaryota</taxon>
        <taxon>Viridiplantae</taxon>
        <taxon>Streptophyta</taxon>
        <taxon>Embryophyta</taxon>
        <taxon>Tracheophyta</taxon>
        <taxon>Spermatophyta</taxon>
        <taxon>Magnoliopsida</taxon>
        <taxon>eudicotyledons</taxon>
        <taxon>Gunneridae</taxon>
        <taxon>Pentapetalae</taxon>
        <taxon>rosids</taxon>
        <taxon>fabids</taxon>
        <taxon>Cucurbitales</taxon>
        <taxon>Cucurbitaceae</taxon>
        <taxon>Cucurbiteae</taxon>
        <taxon>Cucurbita</taxon>
    </lineage>
</organism>
<proteinExistence type="predicted"/>